<evidence type="ECO:0000259" key="6">
    <source>
        <dbReference type="PROSITE" id="PS51123"/>
    </source>
</evidence>
<gene>
    <name evidence="7" type="ORF">GCM10023331_38130</name>
</gene>
<name>A0ABP9DM65_9BACT</name>
<evidence type="ECO:0000256" key="2">
    <source>
        <dbReference type="ARBA" id="ARBA00023136"/>
    </source>
</evidence>
<dbReference type="Pfam" id="PF00691">
    <property type="entry name" value="OmpA"/>
    <property type="match status" value="1"/>
</dbReference>
<sequence>MKQYFFLNAKWSLMGALLCILGTSMSFAQDTLVFSDLKKVEEVSSIHEEIFPLSFGEKQLLFTRIYRPEAGQQTIKYGTWCLDVETGAEQQLHLLEEGGKEAIVGVTDSLLYVKQVYQGEIHLFSLSKAVLEGGESKAIEVEIPGLKDISSLSVCATGDIMLIVMSSGRRKEQDDLFVSFKKGLSAGKEHWTRPKSLGRTINSMAYELSPFLQRDTKTLFFSSEREGGKGGADIYRTERLDDTWQQWAEPINLSEINTEHFDAYFVWEDSLAYWASNRDTAAAALSDIYRAEGRWNKVELAKDIVDRQAGIVPDTTASLYANRKLPLSTAESPAEKGLFLLDASTSVKEYAIEFGVGSADLYWKDIALLNKLSQVLIQNRNYMIKLQGHADAVGSSDDNLILSRQRAEAIRHYLLEKGVSFAQVKVQYHGEKEPLTSNNTKEGRQQNRRVEIYLSKIDIEQ</sequence>
<accession>A0ABP9DM65</accession>
<evidence type="ECO:0000256" key="5">
    <source>
        <dbReference type="SAM" id="SignalP"/>
    </source>
</evidence>
<dbReference type="PROSITE" id="PS51123">
    <property type="entry name" value="OMPA_2"/>
    <property type="match status" value="1"/>
</dbReference>
<evidence type="ECO:0000313" key="8">
    <source>
        <dbReference type="Proteomes" id="UP001500298"/>
    </source>
</evidence>
<reference evidence="8" key="1">
    <citation type="journal article" date="2019" name="Int. J. Syst. Evol. Microbiol.">
        <title>The Global Catalogue of Microorganisms (GCM) 10K type strain sequencing project: providing services to taxonomists for standard genome sequencing and annotation.</title>
        <authorList>
            <consortium name="The Broad Institute Genomics Platform"/>
            <consortium name="The Broad Institute Genome Sequencing Center for Infectious Disease"/>
            <person name="Wu L."/>
            <person name="Ma J."/>
        </authorList>
    </citation>
    <scope>NUCLEOTIDE SEQUENCE [LARGE SCALE GENOMIC DNA]</scope>
    <source>
        <strain evidence="8">JCM 18326</strain>
    </source>
</reference>
<dbReference type="EMBL" id="BAABJX010000062">
    <property type="protein sequence ID" value="GAA4849807.1"/>
    <property type="molecule type" value="Genomic_DNA"/>
</dbReference>
<dbReference type="InterPro" id="IPR050330">
    <property type="entry name" value="Bact_OuterMem_StrucFunc"/>
</dbReference>
<evidence type="ECO:0000313" key="7">
    <source>
        <dbReference type="EMBL" id="GAA4849807.1"/>
    </source>
</evidence>
<dbReference type="InterPro" id="IPR036737">
    <property type="entry name" value="OmpA-like_sf"/>
</dbReference>
<dbReference type="CDD" id="cd07185">
    <property type="entry name" value="OmpA_C-like"/>
    <property type="match status" value="1"/>
</dbReference>
<dbReference type="SUPFAM" id="SSF103088">
    <property type="entry name" value="OmpA-like"/>
    <property type="match status" value="1"/>
</dbReference>
<proteinExistence type="predicted"/>
<dbReference type="PRINTS" id="PR01021">
    <property type="entry name" value="OMPADOMAIN"/>
</dbReference>
<dbReference type="PANTHER" id="PTHR30329">
    <property type="entry name" value="STATOR ELEMENT OF FLAGELLAR MOTOR COMPLEX"/>
    <property type="match status" value="1"/>
</dbReference>
<keyword evidence="5" id="KW-0732">Signal</keyword>
<dbReference type="InterPro" id="IPR006665">
    <property type="entry name" value="OmpA-like"/>
</dbReference>
<evidence type="ECO:0000256" key="4">
    <source>
        <dbReference type="PROSITE-ProRule" id="PRU00473"/>
    </source>
</evidence>
<keyword evidence="3" id="KW-0998">Cell outer membrane</keyword>
<dbReference type="InterPro" id="IPR006664">
    <property type="entry name" value="OMP_bac"/>
</dbReference>
<dbReference type="Proteomes" id="UP001500298">
    <property type="component" value="Unassembled WGS sequence"/>
</dbReference>
<keyword evidence="8" id="KW-1185">Reference proteome</keyword>
<dbReference type="Gene3D" id="3.30.1330.60">
    <property type="entry name" value="OmpA-like domain"/>
    <property type="match status" value="1"/>
</dbReference>
<organism evidence="7 8">
    <name type="scientific">Algivirga pacifica</name>
    <dbReference type="NCBI Taxonomy" id="1162670"/>
    <lineage>
        <taxon>Bacteria</taxon>
        <taxon>Pseudomonadati</taxon>
        <taxon>Bacteroidota</taxon>
        <taxon>Cytophagia</taxon>
        <taxon>Cytophagales</taxon>
        <taxon>Flammeovirgaceae</taxon>
        <taxon>Algivirga</taxon>
    </lineage>
</organism>
<feature type="domain" description="OmpA-like" evidence="6">
    <location>
        <begin position="341"/>
        <end position="458"/>
    </location>
</feature>
<feature type="signal peptide" evidence="5">
    <location>
        <begin position="1"/>
        <end position="28"/>
    </location>
</feature>
<dbReference type="RefSeq" id="WP_345374750.1">
    <property type="nucleotide sequence ID" value="NZ_BAABJX010000062.1"/>
</dbReference>
<comment type="subcellular location">
    <subcellularLocation>
        <location evidence="1">Cell outer membrane</location>
    </subcellularLocation>
</comment>
<evidence type="ECO:0000256" key="1">
    <source>
        <dbReference type="ARBA" id="ARBA00004442"/>
    </source>
</evidence>
<keyword evidence="2 4" id="KW-0472">Membrane</keyword>
<evidence type="ECO:0000256" key="3">
    <source>
        <dbReference type="ARBA" id="ARBA00023237"/>
    </source>
</evidence>
<dbReference type="PANTHER" id="PTHR30329:SF21">
    <property type="entry name" value="LIPOPROTEIN YIAD-RELATED"/>
    <property type="match status" value="1"/>
</dbReference>
<protein>
    <recommendedName>
        <fullName evidence="6">OmpA-like domain-containing protein</fullName>
    </recommendedName>
</protein>
<feature type="chain" id="PRO_5045825574" description="OmpA-like domain-containing protein" evidence="5">
    <location>
        <begin position="29"/>
        <end position="461"/>
    </location>
</feature>
<comment type="caution">
    <text evidence="7">The sequence shown here is derived from an EMBL/GenBank/DDBJ whole genome shotgun (WGS) entry which is preliminary data.</text>
</comment>